<dbReference type="InParanoid" id="A0A024GCE6"/>
<organism evidence="9 10">
    <name type="scientific">Albugo candida</name>
    <dbReference type="NCBI Taxonomy" id="65357"/>
    <lineage>
        <taxon>Eukaryota</taxon>
        <taxon>Sar</taxon>
        <taxon>Stramenopiles</taxon>
        <taxon>Oomycota</taxon>
        <taxon>Peronosporomycetes</taxon>
        <taxon>Albuginales</taxon>
        <taxon>Albuginaceae</taxon>
        <taxon>Albugo</taxon>
    </lineage>
</organism>
<dbReference type="PANTHER" id="PTHR12677:SF59">
    <property type="entry name" value="GOLGI APPARATUS MEMBRANE PROTEIN TVP38-RELATED"/>
    <property type="match status" value="1"/>
</dbReference>
<keyword evidence="4 7" id="KW-1133">Transmembrane helix</keyword>
<evidence type="ECO:0000256" key="1">
    <source>
        <dbReference type="ARBA" id="ARBA00004651"/>
    </source>
</evidence>
<sequence>MTQEYAPVPNCCVLTGKMDTQKQEIEDTPQSNSGTLSHSHSSHSIPVIESDSNETDQVLVEATDSRRSIYRKLLFLTGLIASFLLMSLIISCVIQTQSFHRLVGILRKHQFAGSIIYVCTFTILIVICFPSTMLELLAGYIFDVKLGLPLAMLGKMCGCVASFCIGRYFCQKRVRRYMENGHPFFLSLEALLQQRECLIVFLTRIAFFPIAIKNYGLSVLNVSWIIFFVAALLTGIPYSILWVYSGHMAQHLTSLFAPLANKSEHHSSEWKWHFALGLVGFTSSIVLLALVGVSTRRYIVKLSQQLQDEAKNECCDGKMETL</sequence>
<evidence type="ECO:0000256" key="3">
    <source>
        <dbReference type="ARBA" id="ARBA00022692"/>
    </source>
</evidence>
<comment type="subcellular location">
    <subcellularLocation>
        <location evidence="1">Cell membrane</location>
        <topology evidence="1">Multi-pass membrane protein</topology>
    </subcellularLocation>
</comment>
<protein>
    <recommendedName>
        <fullName evidence="8">VTT domain-containing protein</fullName>
    </recommendedName>
</protein>
<accession>A0A024GCE6</accession>
<evidence type="ECO:0000256" key="6">
    <source>
        <dbReference type="SAM" id="MobiDB-lite"/>
    </source>
</evidence>
<dbReference type="GO" id="GO:0005886">
    <property type="term" value="C:plasma membrane"/>
    <property type="evidence" value="ECO:0007669"/>
    <property type="project" value="UniProtKB-SubCell"/>
</dbReference>
<reference evidence="9 10" key="1">
    <citation type="submission" date="2012-05" db="EMBL/GenBank/DDBJ databases">
        <title>Recombination and specialization in a pathogen metapopulation.</title>
        <authorList>
            <person name="Gardiner A."/>
            <person name="Kemen E."/>
            <person name="Schultz-Larsen T."/>
            <person name="MacLean D."/>
            <person name="Van Oosterhout C."/>
            <person name="Jones J.D.G."/>
        </authorList>
    </citation>
    <scope>NUCLEOTIDE SEQUENCE [LARGE SCALE GENOMIC DNA]</scope>
    <source>
        <strain evidence="9 10">Ac Nc2</strain>
    </source>
</reference>
<evidence type="ECO:0000313" key="10">
    <source>
        <dbReference type="Proteomes" id="UP000053237"/>
    </source>
</evidence>
<dbReference type="InterPro" id="IPR015414">
    <property type="entry name" value="TMEM64"/>
</dbReference>
<feature type="transmembrane region" description="Helical" evidence="7">
    <location>
        <begin position="73"/>
        <end position="94"/>
    </location>
</feature>
<dbReference type="Proteomes" id="UP000053237">
    <property type="component" value="Unassembled WGS sequence"/>
</dbReference>
<feature type="transmembrane region" description="Helical" evidence="7">
    <location>
        <begin position="115"/>
        <end position="142"/>
    </location>
</feature>
<keyword evidence="5 7" id="KW-0472">Membrane</keyword>
<feature type="region of interest" description="Disordered" evidence="6">
    <location>
        <begin position="22"/>
        <end position="47"/>
    </location>
</feature>
<feature type="transmembrane region" description="Helical" evidence="7">
    <location>
        <begin position="272"/>
        <end position="293"/>
    </location>
</feature>
<keyword evidence="10" id="KW-1185">Reference proteome</keyword>
<dbReference type="AlphaFoldDB" id="A0A024GCE6"/>
<dbReference type="STRING" id="65357.A0A024GCE6"/>
<dbReference type="PANTHER" id="PTHR12677">
    <property type="entry name" value="GOLGI APPARATUS MEMBRANE PROTEIN TVP38-RELATED"/>
    <property type="match status" value="1"/>
</dbReference>
<evidence type="ECO:0000256" key="5">
    <source>
        <dbReference type="ARBA" id="ARBA00023136"/>
    </source>
</evidence>
<evidence type="ECO:0000259" key="8">
    <source>
        <dbReference type="Pfam" id="PF09335"/>
    </source>
</evidence>
<feature type="domain" description="VTT" evidence="8">
    <location>
        <begin position="129"/>
        <end position="247"/>
    </location>
</feature>
<dbReference type="OrthoDB" id="166803at2759"/>
<dbReference type="EMBL" id="CAIX01000070">
    <property type="protein sequence ID" value="CCI44415.1"/>
    <property type="molecule type" value="Genomic_DNA"/>
</dbReference>
<feature type="transmembrane region" description="Helical" evidence="7">
    <location>
        <begin position="148"/>
        <end position="170"/>
    </location>
</feature>
<dbReference type="InterPro" id="IPR032816">
    <property type="entry name" value="VTT_dom"/>
</dbReference>
<keyword evidence="3 7" id="KW-0812">Transmembrane</keyword>
<evidence type="ECO:0000256" key="7">
    <source>
        <dbReference type="SAM" id="Phobius"/>
    </source>
</evidence>
<dbReference type="Pfam" id="PF09335">
    <property type="entry name" value="VTT_dom"/>
    <property type="match status" value="1"/>
</dbReference>
<comment type="caution">
    <text evidence="9">The sequence shown here is derived from an EMBL/GenBank/DDBJ whole genome shotgun (WGS) entry which is preliminary data.</text>
</comment>
<gene>
    <name evidence="9" type="ORF">BN9_052240</name>
</gene>
<name>A0A024GCE6_9STRA</name>
<evidence type="ECO:0000256" key="4">
    <source>
        <dbReference type="ARBA" id="ARBA00022989"/>
    </source>
</evidence>
<evidence type="ECO:0000313" key="9">
    <source>
        <dbReference type="EMBL" id="CCI44415.1"/>
    </source>
</evidence>
<keyword evidence="2" id="KW-1003">Cell membrane</keyword>
<proteinExistence type="predicted"/>
<feature type="transmembrane region" description="Helical" evidence="7">
    <location>
        <begin position="222"/>
        <end position="244"/>
    </location>
</feature>
<evidence type="ECO:0000256" key="2">
    <source>
        <dbReference type="ARBA" id="ARBA00022475"/>
    </source>
</evidence>